<dbReference type="PROSITE" id="PS50112">
    <property type="entry name" value="PAS"/>
    <property type="match status" value="1"/>
</dbReference>
<dbReference type="SMART" id="SM00388">
    <property type="entry name" value="HisKA"/>
    <property type="match status" value="1"/>
</dbReference>
<keyword evidence="5" id="KW-0418">Kinase</keyword>
<evidence type="ECO:0000256" key="5">
    <source>
        <dbReference type="ARBA" id="ARBA00022777"/>
    </source>
</evidence>
<evidence type="ECO:0000256" key="4">
    <source>
        <dbReference type="ARBA" id="ARBA00022679"/>
    </source>
</evidence>
<keyword evidence="3" id="KW-0597">Phosphoprotein</keyword>
<protein>
    <recommendedName>
        <fullName evidence="2">histidine kinase</fullName>
        <ecNumber evidence="2">2.7.13.3</ecNumber>
    </recommendedName>
</protein>
<dbReference type="InterPro" id="IPR036097">
    <property type="entry name" value="HisK_dim/P_sf"/>
</dbReference>
<evidence type="ECO:0000256" key="6">
    <source>
        <dbReference type="SAM" id="Coils"/>
    </source>
</evidence>
<gene>
    <name evidence="10" type="ORF">ACFSNB_06025</name>
</gene>
<dbReference type="Pfam" id="PF02518">
    <property type="entry name" value="HATPase_c"/>
    <property type="match status" value="1"/>
</dbReference>
<dbReference type="InterPro" id="IPR000014">
    <property type="entry name" value="PAS"/>
</dbReference>
<evidence type="ECO:0000313" key="11">
    <source>
        <dbReference type="Proteomes" id="UP001597296"/>
    </source>
</evidence>
<dbReference type="Gene3D" id="1.10.287.130">
    <property type="match status" value="1"/>
</dbReference>
<dbReference type="Gene3D" id="3.30.450.20">
    <property type="entry name" value="PAS domain"/>
    <property type="match status" value="3"/>
</dbReference>
<comment type="caution">
    <text evidence="10">The sequence shown here is derived from an EMBL/GenBank/DDBJ whole genome shotgun (WGS) entry which is preliminary data.</text>
</comment>
<keyword evidence="6" id="KW-0175">Coiled coil</keyword>
<dbReference type="NCBIfam" id="TIGR00229">
    <property type="entry name" value="sensory_box"/>
    <property type="match status" value="1"/>
</dbReference>
<dbReference type="InterPro" id="IPR000700">
    <property type="entry name" value="PAS-assoc_C"/>
</dbReference>
<dbReference type="PANTHER" id="PTHR43304:SF1">
    <property type="entry name" value="PAC DOMAIN-CONTAINING PROTEIN"/>
    <property type="match status" value="1"/>
</dbReference>
<keyword evidence="4" id="KW-0808">Transferase</keyword>
<evidence type="ECO:0000256" key="3">
    <source>
        <dbReference type="ARBA" id="ARBA00022553"/>
    </source>
</evidence>
<sequence length="640" mass="69649">MPSLAKGKSSREELAENLNEELRSANEQLQNLNEELTVKVEELTRLNDDLDNLIAATDIGTLFLDLSGRIRRFTPAVARSIALTEADIGRRVFDLKLCLDYPTFDDDLYAVLAGGLPVEQEASIAADGRVMMVRIHPYRRADRALAGAVVTFVDVTRLTAAERRLQVYINSLPHQVAVVDHAGIIRLTNAAWKRFAADNGGRPDRTGTGVDYLDSCVAAGASAAAAADGLRAVLRGERESFTCEYPCHSPTEFRWFLMNVAPVEGGIGGAVISHINITDRKRGEEDLRLAASVFENSGESIVIADEAERIVSVNRAFSELTGFAAAEVIGRSPRVLLSGRHDGGFYRDLIESTRDTGLWRGEVWCRRKGGKSFPVWMTISLVRGEDGRMSHLVGVFSDLSGRKAAEQRLLESNAELEQFAYVASHDLREPLRMVASYLGMIERKLGPAVTPDLKEYLGYAVDGARRMDALILDLLEYSRVGRGAPHTRRFALAEVIARASGNLKVAIEESGAELFVAGGDLIAEADGEDCLRVLQNLIANAIKYCPPDRQPGISISCRSEGEMIAVSVADNGIGIPDSQFDRIFRMFQRLHGRQEYGGGTGIGLAICKKSVERMGGTLRVASTVGMGSTFTFTLPAAAAV</sequence>
<dbReference type="Gene3D" id="3.30.565.10">
    <property type="entry name" value="Histidine kinase-like ATPase, C-terminal domain"/>
    <property type="match status" value="1"/>
</dbReference>
<feature type="coiled-coil region" evidence="6">
    <location>
        <begin position="8"/>
        <end position="53"/>
    </location>
</feature>
<feature type="domain" description="PAC" evidence="9">
    <location>
        <begin position="359"/>
        <end position="411"/>
    </location>
</feature>
<organism evidence="10 11">
    <name type="scientific">Phaeospirillum tilakii</name>
    <dbReference type="NCBI Taxonomy" id="741673"/>
    <lineage>
        <taxon>Bacteria</taxon>
        <taxon>Pseudomonadati</taxon>
        <taxon>Pseudomonadota</taxon>
        <taxon>Alphaproteobacteria</taxon>
        <taxon>Rhodospirillales</taxon>
        <taxon>Rhodospirillaceae</taxon>
        <taxon>Phaeospirillum</taxon>
    </lineage>
</organism>
<dbReference type="SUPFAM" id="SSF47384">
    <property type="entry name" value="Homodimeric domain of signal transducing histidine kinase"/>
    <property type="match status" value="1"/>
</dbReference>
<dbReference type="SUPFAM" id="SSF55785">
    <property type="entry name" value="PYP-like sensor domain (PAS domain)"/>
    <property type="match status" value="3"/>
</dbReference>
<dbReference type="PROSITE" id="PS50113">
    <property type="entry name" value="PAC"/>
    <property type="match status" value="1"/>
</dbReference>
<name>A0ABW5C882_9PROT</name>
<dbReference type="Pfam" id="PF13596">
    <property type="entry name" value="PAS_10"/>
    <property type="match status" value="1"/>
</dbReference>
<dbReference type="SUPFAM" id="SSF55874">
    <property type="entry name" value="ATPase domain of HSP90 chaperone/DNA topoisomerase II/histidine kinase"/>
    <property type="match status" value="1"/>
</dbReference>
<dbReference type="Pfam" id="PF13426">
    <property type="entry name" value="PAS_9"/>
    <property type="match status" value="1"/>
</dbReference>
<dbReference type="SMART" id="SM00091">
    <property type="entry name" value="PAS"/>
    <property type="match status" value="3"/>
</dbReference>
<evidence type="ECO:0000259" key="9">
    <source>
        <dbReference type="PROSITE" id="PS50113"/>
    </source>
</evidence>
<dbReference type="InterPro" id="IPR035965">
    <property type="entry name" value="PAS-like_dom_sf"/>
</dbReference>
<evidence type="ECO:0000256" key="1">
    <source>
        <dbReference type="ARBA" id="ARBA00000085"/>
    </source>
</evidence>
<dbReference type="PRINTS" id="PR00344">
    <property type="entry name" value="BCTRLSENSOR"/>
</dbReference>
<dbReference type="PROSITE" id="PS50109">
    <property type="entry name" value="HIS_KIN"/>
    <property type="match status" value="1"/>
</dbReference>
<reference evidence="11" key="1">
    <citation type="journal article" date="2019" name="Int. J. Syst. Evol. Microbiol.">
        <title>The Global Catalogue of Microorganisms (GCM) 10K type strain sequencing project: providing services to taxonomists for standard genome sequencing and annotation.</title>
        <authorList>
            <consortium name="The Broad Institute Genomics Platform"/>
            <consortium name="The Broad Institute Genome Sequencing Center for Infectious Disease"/>
            <person name="Wu L."/>
            <person name="Ma J."/>
        </authorList>
    </citation>
    <scope>NUCLEOTIDE SEQUENCE [LARGE SCALE GENOMIC DNA]</scope>
    <source>
        <strain evidence="11">KCTC 15012</strain>
    </source>
</reference>
<dbReference type="EC" id="2.7.13.3" evidence="2"/>
<dbReference type="InterPro" id="IPR013656">
    <property type="entry name" value="PAS_4"/>
</dbReference>
<dbReference type="Pfam" id="PF08448">
    <property type="entry name" value="PAS_4"/>
    <property type="match status" value="1"/>
</dbReference>
<feature type="domain" description="Histidine kinase" evidence="7">
    <location>
        <begin position="422"/>
        <end position="638"/>
    </location>
</feature>
<dbReference type="InterPro" id="IPR052162">
    <property type="entry name" value="Sensor_kinase/Photoreceptor"/>
</dbReference>
<proteinExistence type="predicted"/>
<dbReference type="InterPro" id="IPR004358">
    <property type="entry name" value="Sig_transdc_His_kin-like_C"/>
</dbReference>
<dbReference type="CDD" id="cd00130">
    <property type="entry name" value="PAS"/>
    <property type="match status" value="1"/>
</dbReference>
<dbReference type="InterPro" id="IPR003661">
    <property type="entry name" value="HisK_dim/P_dom"/>
</dbReference>
<evidence type="ECO:0000259" key="8">
    <source>
        <dbReference type="PROSITE" id="PS50112"/>
    </source>
</evidence>
<dbReference type="InterPro" id="IPR001610">
    <property type="entry name" value="PAC"/>
</dbReference>
<dbReference type="RefSeq" id="WP_377315132.1">
    <property type="nucleotide sequence ID" value="NZ_JBHUIY010000008.1"/>
</dbReference>
<dbReference type="Proteomes" id="UP001597296">
    <property type="component" value="Unassembled WGS sequence"/>
</dbReference>
<dbReference type="InterPro" id="IPR036890">
    <property type="entry name" value="HATPase_C_sf"/>
</dbReference>
<dbReference type="Pfam" id="PF00512">
    <property type="entry name" value="HisKA"/>
    <property type="match status" value="1"/>
</dbReference>
<dbReference type="SMART" id="SM00387">
    <property type="entry name" value="HATPase_c"/>
    <property type="match status" value="1"/>
</dbReference>
<comment type="catalytic activity">
    <reaction evidence="1">
        <text>ATP + protein L-histidine = ADP + protein N-phospho-L-histidine.</text>
        <dbReference type="EC" id="2.7.13.3"/>
    </reaction>
</comment>
<dbReference type="CDD" id="cd00082">
    <property type="entry name" value="HisKA"/>
    <property type="match status" value="1"/>
</dbReference>
<evidence type="ECO:0000313" key="10">
    <source>
        <dbReference type="EMBL" id="MFD2233355.1"/>
    </source>
</evidence>
<accession>A0ABW5C882</accession>
<dbReference type="EMBL" id="JBHUIY010000008">
    <property type="protein sequence ID" value="MFD2233355.1"/>
    <property type="molecule type" value="Genomic_DNA"/>
</dbReference>
<evidence type="ECO:0000259" key="7">
    <source>
        <dbReference type="PROSITE" id="PS50109"/>
    </source>
</evidence>
<dbReference type="SMART" id="SM00086">
    <property type="entry name" value="PAC"/>
    <property type="match status" value="2"/>
</dbReference>
<dbReference type="InterPro" id="IPR005467">
    <property type="entry name" value="His_kinase_dom"/>
</dbReference>
<evidence type="ECO:0000256" key="2">
    <source>
        <dbReference type="ARBA" id="ARBA00012438"/>
    </source>
</evidence>
<dbReference type="InterPro" id="IPR003594">
    <property type="entry name" value="HATPase_dom"/>
</dbReference>
<feature type="domain" description="PAS" evidence="8">
    <location>
        <begin position="286"/>
        <end position="332"/>
    </location>
</feature>
<keyword evidence="11" id="KW-1185">Reference proteome</keyword>
<dbReference type="PANTHER" id="PTHR43304">
    <property type="entry name" value="PHYTOCHROME-LIKE PROTEIN CPH1"/>
    <property type="match status" value="1"/>
</dbReference>